<sequence>MKKEQRLKKGFTLIEMTVVLFIISLLILIVLPNIAQQRNNAKKIHGNAMVEVVQTQVDLYENEHQKLPASLDELEEKGYLTDKQLDQAKKNNITIKDDKAVN</sequence>
<dbReference type="PIRSF" id="PIRSF029928">
    <property type="entry name" value="Late_competence_ComGC"/>
    <property type="match status" value="1"/>
</dbReference>
<dbReference type="AlphaFoldDB" id="A0A0R2H4Q4"/>
<proteinExistence type="inferred from homology"/>
<dbReference type="PROSITE" id="PS00409">
    <property type="entry name" value="PROKAR_NTER_METHYL"/>
    <property type="match status" value="1"/>
</dbReference>
<comment type="subcellular location">
    <subcellularLocation>
        <location evidence="1">Cell membrane</location>
        <topology evidence="1">Single-pass membrane protein</topology>
    </subcellularLocation>
    <subcellularLocation>
        <location evidence="2">Cell surface</location>
    </subcellularLocation>
</comment>
<dbReference type="Proteomes" id="UP000076244">
    <property type="component" value="Chromosome"/>
</dbReference>
<keyword evidence="3" id="KW-1003">Cell membrane</keyword>
<evidence type="ECO:0000313" key="11">
    <source>
        <dbReference type="EMBL" id="AMV61815.1"/>
    </source>
</evidence>
<evidence type="ECO:0000313" key="14">
    <source>
        <dbReference type="Proteomes" id="UP000076405"/>
    </source>
</evidence>
<keyword evidence="8" id="KW-0178">Competence</keyword>
<dbReference type="Gene3D" id="3.30.700.10">
    <property type="entry name" value="Glycoprotein, Type 4 Pilin"/>
    <property type="match status" value="1"/>
</dbReference>
<keyword evidence="6 10" id="KW-1133">Transmembrane helix</keyword>
<evidence type="ECO:0000256" key="3">
    <source>
        <dbReference type="ARBA" id="ARBA00022475"/>
    </source>
</evidence>
<dbReference type="NCBIfam" id="NF040999">
    <property type="entry name" value="pilin_ComGC"/>
    <property type="match status" value="1"/>
</dbReference>
<dbReference type="GeneID" id="57277017"/>
<comment type="similarity">
    <text evidence="9">Belongs to the ComGC family.</text>
</comment>
<evidence type="ECO:0000313" key="12">
    <source>
        <dbReference type="EMBL" id="AMV66309.1"/>
    </source>
</evidence>
<keyword evidence="13" id="KW-1185">Reference proteome</keyword>
<protein>
    <submittedName>
        <fullName evidence="11">Late competence protein ComGC, access of DNA to ComEA</fullName>
    </submittedName>
</protein>
<organism evidence="11 14">
    <name type="scientific">Pediococcus damnosus</name>
    <dbReference type="NCBI Taxonomy" id="51663"/>
    <lineage>
        <taxon>Bacteria</taxon>
        <taxon>Bacillati</taxon>
        <taxon>Bacillota</taxon>
        <taxon>Bacilli</taxon>
        <taxon>Lactobacillales</taxon>
        <taxon>Lactobacillaceae</taxon>
        <taxon>Pediococcus</taxon>
    </lineage>
</organism>
<dbReference type="Proteomes" id="UP000076405">
    <property type="component" value="Chromosome"/>
</dbReference>
<dbReference type="PRINTS" id="PR00813">
    <property type="entry name" value="BCTERIALGSPG"/>
</dbReference>
<accession>A0A0R2H4Q4</accession>
<reference evidence="13 14" key="1">
    <citation type="journal article" date="2016" name="PLoS ONE">
        <title>The Identification of Novel Diagnostic Marker Genes for the Detection of Beer Spoiling Pediococcus damnosus Strains Using the BlAst Diagnostic Gene findEr.</title>
        <authorList>
            <person name="Behr J."/>
            <person name="Geissler A.J."/>
            <person name="Schmid J."/>
            <person name="Zehe A."/>
            <person name="Vogel R.F."/>
        </authorList>
    </citation>
    <scope>NUCLEOTIDE SEQUENCE [LARGE SCALE GENOMIC DNA]</scope>
    <source>
        <strain evidence="11 14">TMW 2.1533</strain>
        <strain evidence="12 13">TMW 2.1535</strain>
    </source>
</reference>
<evidence type="ECO:0000256" key="8">
    <source>
        <dbReference type="ARBA" id="ARBA00023287"/>
    </source>
</evidence>
<gene>
    <name evidence="11" type="ORF">ADU70_0315</name>
    <name evidence="12" type="ORF">ADU72_0360</name>
</gene>
<dbReference type="GO" id="GO:0015628">
    <property type="term" value="P:protein secretion by the type II secretion system"/>
    <property type="evidence" value="ECO:0007669"/>
    <property type="project" value="InterPro"/>
</dbReference>
<evidence type="ECO:0000256" key="6">
    <source>
        <dbReference type="ARBA" id="ARBA00022989"/>
    </source>
</evidence>
<dbReference type="Pfam" id="PF07963">
    <property type="entry name" value="N_methyl"/>
    <property type="match status" value="1"/>
</dbReference>
<name>A0A0R2H4Q4_9LACO</name>
<dbReference type="PANTHER" id="PTHR30093:SF2">
    <property type="entry name" value="TYPE II SECRETION SYSTEM PROTEIN H"/>
    <property type="match status" value="1"/>
</dbReference>
<evidence type="ECO:0000256" key="4">
    <source>
        <dbReference type="ARBA" id="ARBA00022481"/>
    </source>
</evidence>
<feature type="transmembrane region" description="Helical" evidence="10">
    <location>
        <begin position="12"/>
        <end position="35"/>
    </location>
</feature>
<evidence type="ECO:0000256" key="2">
    <source>
        <dbReference type="ARBA" id="ARBA00004241"/>
    </source>
</evidence>
<dbReference type="GO" id="GO:0015627">
    <property type="term" value="C:type II protein secretion system complex"/>
    <property type="evidence" value="ECO:0007669"/>
    <property type="project" value="InterPro"/>
</dbReference>
<keyword evidence="4" id="KW-0488">Methylation</keyword>
<keyword evidence="5 10" id="KW-0812">Transmembrane</keyword>
<dbReference type="InterPro" id="IPR000983">
    <property type="entry name" value="Bac_GSPG_pilin"/>
</dbReference>
<evidence type="ECO:0000256" key="10">
    <source>
        <dbReference type="SAM" id="Phobius"/>
    </source>
</evidence>
<dbReference type="NCBIfam" id="TIGR02532">
    <property type="entry name" value="IV_pilin_GFxxxE"/>
    <property type="match status" value="1"/>
</dbReference>
<dbReference type="PANTHER" id="PTHR30093">
    <property type="entry name" value="GENERAL SECRETION PATHWAY PROTEIN G"/>
    <property type="match status" value="1"/>
</dbReference>
<evidence type="ECO:0000256" key="7">
    <source>
        <dbReference type="ARBA" id="ARBA00023136"/>
    </source>
</evidence>
<dbReference type="EMBL" id="CP012275">
    <property type="protein sequence ID" value="AMV61815.1"/>
    <property type="molecule type" value="Genomic_DNA"/>
</dbReference>
<dbReference type="EMBL" id="CP012288">
    <property type="protein sequence ID" value="AMV66309.1"/>
    <property type="molecule type" value="Genomic_DNA"/>
</dbReference>
<evidence type="ECO:0000256" key="5">
    <source>
        <dbReference type="ARBA" id="ARBA00022692"/>
    </source>
</evidence>
<dbReference type="OrthoDB" id="2248894at2"/>
<keyword evidence="7 10" id="KW-0472">Membrane</keyword>
<dbReference type="InterPro" id="IPR045584">
    <property type="entry name" value="Pilin-like"/>
</dbReference>
<dbReference type="InterPro" id="IPR016940">
    <property type="entry name" value="ComGC"/>
</dbReference>
<evidence type="ECO:0000313" key="13">
    <source>
        <dbReference type="Proteomes" id="UP000076244"/>
    </source>
</evidence>
<dbReference type="GO" id="GO:0009986">
    <property type="term" value="C:cell surface"/>
    <property type="evidence" value="ECO:0007669"/>
    <property type="project" value="UniProtKB-SubCell"/>
</dbReference>
<dbReference type="SUPFAM" id="SSF54523">
    <property type="entry name" value="Pili subunits"/>
    <property type="match status" value="1"/>
</dbReference>
<dbReference type="InterPro" id="IPR012902">
    <property type="entry name" value="N_methyl_site"/>
</dbReference>
<evidence type="ECO:0000256" key="1">
    <source>
        <dbReference type="ARBA" id="ARBA00004162"/>
    </source>
</evidence>
<dbReference type="KEGG" id="pdm:ADU72_0360"/>
<dbReference type="RefSeq" id="WP_046872474.1">
    <property type="nucleotide sequence ID" value="NZ_BAAAXI010000132.1"/>
</dbReference>
<dbReference type="GO" id="GO:0005886">
    <property type="term" value="C:plasma membrane"/>
    <property type="evidence" value="ECO:0007669"/>
    <property type="project" value="UniProtKB-SubCell"/>
</dbReference>
<evidence type="ECO:0000256" key="9">
    <source>
        <dbReference type="ARBA" id="ARBA00043982"/>
    </source>
</evidence>
<dbReference type="GO" id="GO:0030420">
    <property type="term" value="P:establishment of competence for transformation"/>
    <property type="evidence" value="ECO:0007669"/>
    <property type="project" value="UniProtKB-KW"/>
</dbReference>